<gene>
    <name evidence="2" type="ORF">DSM19430T_29740</name>
</gene>
<feature type="domain" description="HTH cro/C1-type" evidence="1">
    <location>
        <begin position="7"/>
        <end position="61"/>
    </location>
</feature>
<dbReference type="Proteomes" id="UP000503820">
    <property type="component" value="Unassembled WGS sequence"/>
</dbReference>
<keyword evidence="3" id="KW-1185">Reference proteome</keyword>
<dbReference type="Gene3D" id="1.10.260.40">
    <property type="entry name" value="lambda repressor-like DNA-binding domains"/>
    <property type="match status" value="1"/>
</dbReference>
<protein>
    <submittedName>
        <fullName evidence="2">Transcriptional regulator</fullName>
    </submittedName>
</protein>
<name>A0A7J0BX55_9BACT</name>
<dbReference type="GO" id="GO:0003677">
    <property type="term" value="F:DNA binding"/>
    <property type="evidence" value="ECO:0007669"/>
    <property type="project" value="InterPro"/>
</dbReference>
<evidence type="ECO:0000313" key="2">
    <source>
        <dbReference type="EMBL" id="GFM38290.1"/>
    </source>
</evidence>
<dbReference type="AlphaFoldDB" id="A0A7J0BX55"/>
<dbReference type="SUPFAM" id="SSF47413">
    <property type="entry name" value="lambda repressor-like DNA-binding domains"/>
    <property type="match status" value="1"/>
</dbReference>
<accession>A0A7J0BX55</accession>
<dbReference type="PROSITE" id="PS50943">
    <property type="entry name" value="HTH_CROC1"/>
    <property type="match status" value="1"/>
</dbReference>
<evidence type="ECO:0000313" key="3">
    <source>
        <dbReference type="Proteomes" id="UP000503820"/>
    </source>
</evidence>
<evidence type="ECO:0000259" key="1">
    <source>
        <dbReference type="PROSITE" id="PS50943"/>
    </source>
</evidence>
<organism evidence="2 3">
    <name type="scientific">Desulfovibrio psychrotolerans</name>
    <dbReference type="NCBI Taxonomy" id="415242"/>
    <lineage>
        <taxon>Bacteria</taxon>
        <taxon>Pseudomonadati</taxon>
        <taxon>Thermodesulfobacteriota</taxon>
        <taxon>Desulfovibrionia</taxon>
        <taxon>Desulfovibrionales</taxon>
        <taxon>Desulfovibrionaceae</taxon>
        <taxon>Desulfovibrio</taxon>
    </lineage>
</organism>
<dbReference type="CDD" id="cd00093">
    <property type="entry name" value="HTH_XRE"/>
    <property type="match status" value="1"/>
</dbReference>
<reference evidence="2 3" key="1">
    <citation type="submission" date="2020-05" db="EMBL/GenBank/DDBJ databases">
        <title>Draft genome sequence of Desulfovibrio psychrotolerans JS1T.</title>
        <authorList>
            <person name="Ueno A."/>
            <person name="Tamazawa S."/>
            <person name="Tamamura S."/>
            <person name="Murakami T."/>
            <person name="Kiyama T."/>
            <person name="Inomata H."/>
            <person name="Amano Y."/>
            <person name="Miyakawa K."/>
            <person name="Tamaki H."/>
            <person name="Naganuma T."/>
            <person name="Kaneko K."/>
        </authorList>
    </citation>
    <scope>NUCLEOTIDE SEQUENCE [LARGE SCALE GENOMIC DNA]</scope>
    <source>
        <strain evidence="2 3">JS1</strain>
    </source>
</reference>
<dbReference type="InterPro" id="IPR010982">
    <property type="entry name" value="Lambda_DNA-bd_dom_sf"/>
</dbReference>
<dbReference type="InterPro" id="IPR001387">
    <property type="entry name" value="Cro/C1-type_HTH"/>
</dbReference>
<proteinExistence type="predicted"/>
<comment type="caution">
    <text evidence="2">The sequence shown here is derived from an EMBL/GenBank/DDBJ whole genome shotgun (WGS) entry which is preliminary data.</text>
</comment>
<dbReference type="EMBL" id="BLVP01000036">
    <property type="protein sequence ID" value="GFM38290.1"/>
    <property type="molecule type" value="Genomic_DNA"/>
</dbReference>
<dbReference type="SMART" id="SM00530">
    <property type="entry name" value="HTH_XRE"/>
    <property type="match status" value="1"/>
</dbReference>
<sequence length="74" mass="8076">MVMNNAVEKYRNDHGLTYAELGRLTGYTRATVLKHCRGELSVAGKAAVRYHALLGIPLTDLCPDLFKEGAENAA</sequence>
<dbReference type="Pfam" id="PF01381">
    <property type="entry name" value="HTH_3"/>
    <property type="match status" value="1"/>
</dbReference>